<dbReference type="STRING" id="873513.HMPREF6485_1128"/>
<comment type="caution">
    <text evidence="1">The sequence shown here is derived from an EMBL/GenBank/DDBJ whole genome shotgun (WGS) entry which is preliminary data.</text>
</comment>
<protein>
    <submittedName>
        <fullName evidence="1">Uncharacterized protein</fullName>
    </submittedName>
</protein>
<evidence type="ECO:0000313" key="1">
    <source>
        <dbReference type="EMBL" id="EFU30925.1"/>
    </source>
</evidence>
<proteinExistence type="predicted"/>
<sequence length="39" mass="4423">MSGETKKGDTCVLPLLLQRYDENDGNANQMRFYLTFVPG</sequence>
<dbReference type="EMBL" id="AEPD01000022">
    <property type="protein sequence ID" value="EFU30925.1"/>
    <property type="molecule type" value="Genomic_DNA"/>
</dbReference>
<gene>
    <name evidence="1" type="ORF">HMPREF6485_1128</name>
</gene>
<dbReference type="HOGENOM" id="CLU_3314536_0_0_10"/>
<keyword evidence="2" id="KW-1185">Reference proteome</keyword>
<dbReference type="Proteomes" id="UP000003112">
    <property type="component" value="Unassembled WGS sequence"/>
</dbReference>
<name>E6K692_9BACT</name>
<accession>E6K692</accession>
<evidence type="ECO:0000313" key="2">
    <source>
        <dbReference type="Proteomes" id="UP000003112"/>
    </source>
</evidence>
<reference evidence="1 2" key="1">
    <citation type="submission" date="2010-10" db="EMBL/GenBank/DDBJ databases">
        <authorList>
            <person name="Muzny D."/>
            <person name="Qin X."/>
            <person name="Deng J."/>
            <person name="Jiang H."/>
            <person name="Liu Y."/>
            <person name="Qu J."/>
            <person name="Song X.-Z."/>
            <person name="Zhang L."/>
            <person name="Thornton R."/>
            <person name="Coyle M."/>
            <person name="Francisco L."/>
            <person name="Jackson L."/>
            <person name="Javaid M."/>
            <person name="Korchina V."/>
            <person name="Kovar C."/>
            <person name="Mata R."/>
            <person name="Mathew T."/>
            <person name="Ngo R."/>
            <person name="Nguyen L."/>
            <person name="Nguyen N."/>
            <person name="Okwuonu G."/>
            <person name="Ongeri F."/>
            <person name="Pham C."/>
            <person name="Simmons D."/>
            <person name="Wilczek-Boney K."/>
            <person name="Hale W."/>
            <person name="Jakkamsetti A."/>
            <person name="Pham P."/>
            <person name="Ruth R."/>
            <person name="San Lucas F."/>
            <person name="Warren J."/>
            <person name="Zhang J."/>
            <person name="Zhao Z."/>
            <person name="Zhou C."/>
            <person name="Zhu D."/>
            <person name="Lee S."/>
            <person name="Bess C."/>
            <person name="Blankenburg K."/>
            <person name="Forbes L."/>
            <person name="Fu Q."/>
            <person name="Gubbala S."/>
            <person name="Hirani K."/>
            <person name="Jayaseelan J.C."/>
            <person name="Lara F."/>
            <person name="Munidasa M."/>
            <person name="Palculict T."/>
            <person name="Patil S."/>
            <person name="Pu L.-L."/>
            <person name="Saada N."/>
            <person name="Tang L."/>
            <person name="Weissenberger G."/>
            <person name="Zhu Y."/>
            <person name="Hemphill L."/>
            <person name="Shang Y."/>
            <person name="Youmans B."/>
            <person name="Ayvaz T."/>
            <person name="Ross M."/>
            <person name="Santibanez J."/>
            <person name="Aqrawi P."/>
            <person name="Gross S."/>
            <person name="Joshi V."/>
            <person name="Fowler G."/>
            <person name="Nazareth L."/>
            <person name="Reid J."/>
            <person name="Worley K."/>
            <person name="Petrosino J."/>
            <person name="Highlander S."/>
            <person name="Gibbs R."/>
        </authorList>
    </citation>
    <scope>NUCLEOTIDE SEQUENCE [LARGE SCALE GENOMIC DNA]</scope>
    <source>
        <strain evidence="1 2">ATCC 33574</strain>
    </source>
</reference>
<organism evidence="1 2">
    <name type="scientific">Segatella buccae ATCC 33574</name>
    <dbReference type="NCBI Taxonomy" id="873513"/>
    <lineage>
        <taxon>Bacteria</taxon>
        <taxon>Pseudomonadati</taxon>
        <taxon>Bacteroidota</taxon>
        <taxon>Bacteroidia</taxon>
        <taxon>Bacteroidales</taxon>
        <taxon>Prevotellaceae</taxon>
        <taxon>Segatella</taxon>
    </lineage>
</organism>
<dbReference type="AlphaFoldDB" id="E6K692"/>